<dbReference type="PANTHER" id="PTHR37542:SF1">
    <property type="entry name" value="PRION-INHIBITION AND PROPAGATION HELO DOMAIN-CONTAINING PROTEIN"/>
    <property type="match status" value="1"/>
</dbReference>
<accession>A0A0P7BWQ2</accession>
<protein>
    <recommendedName>
        <fullName evidence="3">Protein kinase domain-containing protein</fullName>
    </recommendedName>
</protein>
<comment type="caution">
    <text evidence="1">The sequence shown here is derived from an EMBL/GenBank/DDBJ whole genome shotgun (WGS) entry which is preliminary data.</text>
</comment>
<evidence type="ECO:0000313" key="2">
    <source>
        <dbReference type="Proteomes" id="UP000050424"/>
    </source>
</evidence>
<gene>
    <name evidence="1" type="ORF">AK830_g2235</name>
</gene>
<name>A0A0P7BWQ2_9HYPO</name>
<dbReference type="InterPro" id="IPR011009">
    <property type="entry name" value="Kinase-like_dom_sf"/>
</dbReference>
<sequence length="552" mass="61669">MSGLECIPAVVDICLRLGKGVFSKMKVLKDADDRLRALEIRASMTWDAIEKLLNIVKGLRGLIEEKDAQNQIELLHRLQHLMRHIDSKLKKLKLPDAPVPSSTKTSAAALRYAFKENGLERDLAGIHDWLACYGQPWLSIMIDPSDAVDQQLAAAAADNDQDGDVQEETASLIRAAKHLRKALKSDPEKTVFLDPKGLDISSIRPVPFSPVSLAYRASKNEMVLLDPATCKAFLHMEEVMEDIRSFAIKLRHADPFVLGLLDCKAVLKADIDPSSSKQDASVDTKVSLDPHGRSFIFRIPESHTKIESVRARLLNGPLDKHASFSQRLNLARQLVNAVSSVHLYRFVHKNIRPETILVLASGDQKRAKPLLTAGNNNVQEEAAVLVGFDVLRNAGGATRRVIDNSWEKDIYRHTSRQGPAPDGNYEMRHDIYSVGVCMLEIGLWDSFVAYPVPHGPAQHGPGLEMDNVDEASPWRLRDPRHMKEHFLQLARGGRLEQEMGQKYCDIVETCLTCLDEGNVDFGHGKEFQDDHGILVKSTYIKKVWVQLCEIAV</sequence>
<evidence type="ECO:0000313" key="1">
    <source>
        <dbReference type="EMBL" id="KPM44307.1"/>
    </source>
</evidence>
<dbReference type="PANTHER" id="PTHR37542">
    <property type="entry name" value="HELO DOMAIN-CONTAINING PROTEIN-RELATED"/>
    <property type="match status" value="1"/>
</dbReference>
<dbReference type="Proteomes" id="UP000050424">
    <property type="component" value="Unassembled WGS sequence"/>
</dbReference>
<dbReference type="OrthoDB" id="1911848at2759"/>
<evidence type="ECO:0008006" key="3">
    <source>
        <dbReference type="Google" id="ProtNLM"/>
    </source>
</evidence>
<keyword evidence="2" id="KW-1185">Reference proteome</keyword>
<organism evidence="1 2">
    <name type="scientific">Neonectria ditissima</name>
    <dbReference type="NCBI Taxonomy" id="78410"/>
    <lineage>
        <taxon>Eukaryota</taxon>
        <taxon>Fungi</taxon>
        <taxon>Dikarya</taxon>
        <taxon>Ascomycota</taxon>
        <taxon>Pezizomycotina</taxon>
        <taxon>Sordariomycetes</taxon>
        <taxon>Hypocreomycetidae</taxon>
        <taxon>Hypocreales</taxon>
        <taxon>Nectriaceae</taxon>
        <taxon>Neonectria</taxon>
    </lineage>
</organism>
<dbReference type="EMBL" id="LKCW01000021">
    <property type="protein sequence ID" value="KPM44307.1"/>
    <property type="molecule type" value="Genomic_DNA"/>
</dbReference>
<proteinExistence type="predicted"/>
<dbReference type="Gene3D" id="1.10.510.10">
    <property type="entry name" value="Transferase(Phosphotransferase) domain 1"/>
    <property type="match status" value="1"/>
</dbReference>
<dbReference type="AlphaFoldDB" id="A0A0P7BWQ2"/>
<dbReference type="SUPFAM" id="SSF56112">
    <property type="entry name" value="Protein kinase-like (PK-like)"/>
    <property type="match status" value="1"/>
</dbReference>
<reference evidence="1 2" key="1">
    <citation type="submission" date="2015-09" db="EMBL/GenBank/DDBJ databases">
        <title>Draft genome of a European isolate of the apple canker pathogen Neonectria ditissima.</title>
        <authorList>
            <person name="Gomez-Cortecero A."/>
            <person name="Harrison R.J."/>
            <person name="Armitage A.D."/>
        </authorList>
    </citation>
    <scope>NUCLEOTIDE SEQUENCE [LARGE SCALE GENOMIC DNA]</scope>
    <source>
        <strain evidence="1 2">R09/05</strain>
    </source>
</reference>
<dbReference type="STRING" id="78410.A0A0P7BWQ2"/>